<feature type="binding site" evidence="7">
    <location>
        <begin position="225"/>
        <end position="234"/>
    </location>
    <ligand>
        <name>ATP</name>
        <dbReference type="ChEBI" id="CHEBI:30616"/>
    </ligand>
</feature>
<feature type="domain" description="YjeF C-terminal" evidence="8">
    <location>
        <begin position="8"/>
        <end position="306"/>
    </location>
</feature>
<dbReference type="InterPro" id="IPR000631">
    <property type="entry name" value="CARKD"/>
</dbReference>
<gene>
    <name evidence="9" type="ORF">V9T40_006670</name>
</gene>
<evidence type="ECO:0000256" key="5">
    <source>
        <dbReference type="ARBA" id="ARBA00023239"/>
    </source>
</evidence>
<proteinExistence type="inferred from homology"/>
<comment type="catalytic activity">
    <reaction evidence="7">
        <text>(6S)-NADHX + ATP = ADP + phosphate + NADH + H(+)</text>
        <dbReference type="Rhea" id="RHEA:19017"/>
        <dbReference type="ChEBI" id="CHEBI:15378"/>
        <dbReference type="ChEBI" id="CHEBI:30616"/>
        <dbReference type="ChEBI" id="CHEBI:43474"/>
        <dbReference type="ChEBI" id="CHEBI:57945"/>
        <dbReference type="ChEBI" id="CHEBI:64074"/>
        <dbReference type="ChEBI" id="CHEBI:456216"/>
        <dbReference type="EC" id="4.2.1.93"/>
    </reaction>
</comment>
<dbReference type="AlphaFoldDB" id="A0AAN9TR54"/>
<comment type="function">
    <text evidence="7">Catalyzes the dehydration of the S-form of NAD(P)HX at the expense of ATP, which is converted to ADP. Together with NAD(P)HX epimerase, which catalyzes the epimerization of the S- and R-forms, the enzyme allows the repair of both epimers of NAD(P)HX, a damaged form of NAD(P)H that is a result of enzymatic or heat-dependent hydration.</text>
</comment>
<comment type="caution">
    <text evidence="9">The sequence shown here is derived from an EMBL/GenBank/DDBJ whole genome shotgun (WGS) entry which is preliminary data.</text>
</comment>
<keyword evidence="4 7" id="KW-0520">NAD</keyword>
<evidence type="ECO:0000313" key="9">
    <source>
        <dbReference type="EMBL" id="KAK7602696.1"/>
    </source>
</evidence>
<dbReference type="Pfam" id="PF01256">
    <property type="entry name" value="Carb_kinase"/>
    <property type="match status" value="1"/>
</dbReference>
<sequence>MSISEAELQKLAAQLPPPLAESKHKGEAGRIGIVGGSLEYTGAPYYAGITALKCGADLAYVFCMRDAAVPIKSYSPELIVLPYLDSEQGYTLTTSRLHTIHSLVIGPGLGEDRRVHSLVVSIIEYIKKNEKLSSRISLVFDADGIGLIANNKNILSNYAGHVYLTPNANEIKKLALAFLGSQDINIPDSLSQLAVCISPNAVLILKGKQDTVVARGNVYTCSVPGSLRRIGGQGDLLSGSLGVFSYWATLLDRNGKRENSAPAAILAAYSACSITRLCSQFAFEAKGRSTITSDMIAQIGKAFETYFTR</sequence>
<dbReference type="HAMAP" id="MF_01965">
    <property type="entry name" value="NADHX_dehydratase"/>
    <property type="match status" value="1"/>
</dbReference>
<comment type="similarity">
    <text evidence="7">Belongs to the NnrD/CARKD family.</text>
</comment>
<dbReference type="NCBIfam" id="TIGR00196">
    <property type="entry name" value="yjeF_cterm"/>
    <property type="match status" value="1"/>
</dbReference>
<dbReference type="Proteomes" id="UP001367676">
    <property type="component" value="Unassembled WGS sequence"/>
</dbReference>
<dbReference type="GO" id="GO:0046496">
    <property type="term" value="P:nicotinamide nucleotide metabolic process"/>
    <property type="evidence" value="ECO:0007669"/>
    <property type="project" value="UniProtKB-UniRule"/>
</dbReference>
<keyword evidence="2 7" id="KW-0067">ATP-binding</keyword>
<dbReference type="InterPro" id="IPR029056">
    <property type="entry name" value="Ribokinase-like"/>
</dbReference>
<evidence type="ECO:0000256" key="6">
    <source>
        <dbReference type="ARBA" id="ARBA00047472"/>
    </source>
</evidence>
<keyword evidence="5 7" id="KW-0456">Lyase</keyword>
<accession>A0AAN9TR54</accession>
<dbReference type="EC" id="4.2.1.93" evidence="7"/>
<evidence type="ECO:0000259" key="8">
    <source>
        <dbReference type="PROSITE" id="PS51383"/>
    </source>
</evidence>
<keyword evidence="7" id="KW-0597">Phosphoprotein</keyword>
<dbReference type="PROSITE" id="PS51383">
    <property type="entry name" value="YJEF_C_3"/>
    <property type="match status" value="1"/>
</dbReference>
<feature type="binding site" evidence="7">
    <location>
        <position position="235"/>
    </location>
    <ligand>
        <name>(6S)-NADPHX</name>
        <dbReference type="ChEBI" id="CHEBI:64076"/>
    </ligand>
</feature>
<keyword evidence="10" id="KW-1185">Reference proteome</keyword>
<dbReference type="GO" id="GO:0047453">
    <property type="term" value="F:ATP-dependent NAD(P)H-hydrate dehydratase activity"/>
    <property type="evidence" value="ECO:0007669"/>
    <property type="project" value="UniProtKB-UniRule"/>
</dbReference>
<reference evidence="9 10" key="1">
    <citation type="submission" date="2024-03" db="EMBL/GenBank/DDBJ databases">
        <title>Adaptation during the transition from Ophiocordyceps entomopathogen to insect associate is accompanied by gene loss and intensified selection.</title>
        <authorList>
            <person name="Ward C.M."/>
            <person name="Onetto C.A."/>
            <person name="Borneman A.R."/>
        </authorList>
    </citation>
    <scope>NUCLEOTIDE SEQUENCE [LARGE SCALE GENOMIC DNA]</scope>
    <source>
        <strain evidence="9">AWRI1</strain>
        <tissue evidence="9">Single Adult Female</tissue>
    </source>
</reference>
<dbReference type="Gene3D" id="3.40.1190.20">
    <property type="match status" value="1"/>
</dbReference>
<evidence type="ECO:0000256" key="7">
    <source>
        <dbReference type="HAMAP-Rule" id="MF_03157"/>
    </source>
</evidence>
<feature type="binding site" evidence="7">
    <location>
        <position position="108"/>
    </location>
    <ligand>
        <name>(6S)-NADPHX</name>
        <dbReference type="ChEBI" id="CHEBI:64076"/>
    </ligand>
</feature>
<protein>
    <recommendedName>
        <fullName evidence="7">ATP-dependent (S)-NAD(P)H-hydrate dehydratase</fullName>
        <ecNumber evidence="7">4.2.1.93</ecNumber>
    </recommendedName>
    <alternativeName>
        <fullName evidence="7">ATP-dependent NAD(P)HX dehydratase</fullName>
    </alternativeName>
</protein>
<dbReference type="EMBL" id="JBBCAQ010000007">
    <property type="protein sequence ID" value="KAK7602696.1"/>
    <property type="molecule type" value="Genomic_DNA"/>
</dbReference>
<dbReference type="PANTHER" id="PTHR12592">
    <property type="entry name" value="ATP-DEPENDENT (S)-NAD(P)H-HYDRATE DEHYDRATASE FAMILY MEMBER"/>
    <property type="match status" value="1"/>
</dbReference>
<evidence type="ECO:0000313" key="10">
    <source>
        <dbReference type="Proteomes" id="UP001367676"/>
    </source>
</evidence>
<evidence type="ECO:0000256" key="3">
    <source>
        <dbReference type="ARBA" id="ARBA00022857"/>
    </source>
</evidence>
<comment type="cofactor">
    <cofactor evidence="7">
        <name>Mg(2+)</name>
        <dbReference type="ChEBI" id="CHEBI:18420"/>
    </cofactor>
</comment>
<comment type="caution">
    <text evidence="7">Lacks conserved residue(s) required for the propagation of feature annotation.</text>
</comment>
<name>A0AAN9TR54_9HEMI</name>
<dbReference type="GO" id="GO:0005524">
    <property type="term" value="F:ATP binding"/>
    <property type="evidence" value="ECO:0007669"/>
    <property type="project" value="UniProtKB-KW"/>
</dbReference>
<comment type="catalytic activity">
    <reaction evidence="6 7">
        <text>(6S)-NADPHX + ATP = ADP + phosphate + NADPH + H(+)</text>
        <dbReference type="Rhea" id="RHEA:32231"/>
        <dbReference type="ChEBI" id="CHEBI:15378"/>
        <dbReference type="ChEBI" id="CHEBI:30616"/>
        <dbReference type="ChEBI" id="CHEBI:43474"/>
        <dbReference type="ChEBI" id="CHEBI:57783"/>
        <dbReference type="ChEBI" id="CHEBI:64076"/>
        <dbReference type="ChEBI" id="CHEBI:456216"/>
        <dbReference type="EC" id="4.2.1.93"/>
    </reaction>
</comment>
<dbReference type="PANTHER" id="PTHR12592:SF0">
    <property type="entry name" value="ATP-DEPENDENT (S)-NAD(P)H-HYDRATE DEHYDRATASE"/>
    <property type="match status" value="1"/>
</dbReference>
<dbReference type="SUPFAM" id="SSF53613">
    <property type="entry name" value="Ribokinase-like"/>
    <property type="match status" value="1"/>
</dbReference>
<keyword evidence="3" id="KW-0521">NADP</keyword>
<keyword evidence="1 7" id="KW-0547">Nucleotide-binding</keyword>
<evidence type="ECO:0000256" key="1">
    <source>
        <dbReference type="ARBA" id="ARBA00022741"/>
    </source>
</evidence>
<dbReference type="CDD" id="cd01171">
    <property type="entry name" value="YXKO-related"/>
    <property type="match status" value="1"/>
</dbReference>
<organism evidence="9 10">
    <name type="scientific">Parthenolecanium corni</name>
    <dbReference type="NCBI Taxonomy" id="536013"/>
    <lineage>
        <taxon>Eukaryota</taxon>
        <taxon>Metazoa</taxon>
        <taxon>Ecdysozoa</taxon>
        <taxon>Arthropoda</taxon>
        <taxon>Hexapoda</taxon>
        <taxon>Insecta</taxon>
        <taxon>Pterygota</taxon>
        <taxon>Neoptera</taxon>
        <taxon>Paraneoptera</taxon>
        <taxon>Hemiptera</taxon>
        <taxon>Sternorrhyncha</taxon>
        <taxon>Coccoidea</taxon>
        <taxon>Coccidae</taxon>
        <taxon>Parthenolecanium</taxon>
    </lineage>
</organism>
<dbReference type="GO" id="GO:0110051">
    <property type="term" value="P:metabolite repair"/>
    <property type="evidence" value="ECO:0007669"/>
    <property type="project" value="TreeGrafter"/>
</dbReference>
<feature type="binding site" evidence="7">
    <location>
        <begin position="167"/>
        <end position="173"/>
    </location>
    <ligand>
        <name>(6S)-NADPHX</name>
        <dbReference type="ChEBI" id="CHEBI:64076"/>
    </ligand>
</feature>
<evidence type="ECO:0000256" key="2">
    <source>
        <dbReference type="ARBA" id="ARBA00022840"/>
    </source>
</evidence>
<evidence type="ECO:0000256" key="4">
    <source>
        <dbReference type="ARBA" id="ARBA00023027"/>
    </source>
</evidence>